<comment type="function">
    <text evidence="5">Involved in transvection phenomena (= synapsis-dependent gene expression), where the synaptic pairing of chromosomes carrying genes with which zeste interacts influences the expression of these genes. Zeste binds to DNA and stimulates transcription from a nearby promoter.</text>
</comment>
<sequence>MENHTEKRHRGTNFSETEKDLLITMVEKYRTIIENIRSDAVCRKEKDRAWKKIGIEYAALSNRTIIENIRSDAVCRKEKDRAWKKIGIEYAALSNIKRSTIELKHKYENIKRQLKKKVTENKIEILKTGGGTAHHEPLTESEKYLHSMLNISVAGLDSNGDR</sequence>
<dbReference type="InterPro" id="IPR001005">
    <property type="entry name" value="SANT/Myb"/>
</dbReference>
<evidence type="ECO:0000313" key="7">
    <source>
        <dbReference type="EMBL" id="KAK9729211.1"/>
    </source>
</evidence>
<keyword evidence="8" id="KW-1185">Reference proteome</keyword>
<accession>A0AAW1L6N0</accession>
<evidence type="ECO:0000256" key="3">
    <source>
        <dbReference type="ARBA" id="ARBA00023015"/>
    </source>
</evidence>
<dbReference type="PANTHER" id="PTHR23098">
    <property type="entry name" value="AGAP001331-PA-RELATED"/>
    <property type="match status" value="1"/>
</dbReference>
<reference evidence="7 8" key="1">
    <citation type="journal article" date="2024" name="BMC Genomics">
        <title>De novo assembly and annotation of Popillia japonica's genome with initial clues to its potential as an invasive pest.</title>
        <authorList>
            <person name="Cucini C."/>
            <person name="Boschi S."/>
            <person name="Funari R."/>
            <person name="Cardaioli E."/>
            <person name="Iannotti N."/>
            <person name="Marturano G."/>
            <person name="Paoli F."/>
            <person name="Bruttini M."/>
            <person name="Carapelli A."/>
            <person name="Frati F."/>
            <person name="Nardi F."/>
        </authorList>
    </citation>
    <scope>NUCLEOTIDE SEQUENCE [LARGE SCALE GENOMIC DNA]</scope>
    <source>
        <strain evidence="7">DMR45628</strain>
    </source>
</reference>
<dbReference type="Pfam" id="PF13873">
    <property type="entry name" value="Myb_DNA-bind_5"/>
    <property type="match status" value="1"/>
</dbReference>
<evidence type="ECO:0000313" key="8">
    <source>
        <dbReference type="Proteomes" id="UP001458880"/>
    </source>
</evidence>
<evidence type="ECO:0000256" key="2">
    <source>
        <dbReference type="ARBA" id="ARBA00016807"/>
    </source>
</evidence>
<keyword evidence="7" id="KW-0238">DNA-binding</keyword>
<protein>
    <recommendedName>
        <fullName evidence="2">Regulatory protein zeste</fullName>
    </recommendedName>
</protein>
<feature type="domain" description="Myb-like" evidence="6">
    <location>
        <begin position="10"/>
        <end position="113"/>
    </location>
</feature>
<evidence type="ECO:0000256" key="4">
    <source>
        <dbReference type="ARBA" id="ARBA00023163"/>
    </source>
</evidence>
<dbReference type="GO" id="GO:0005634">
    <property type="term" value="C:nucleus"/>
    <property type="evidence" value="ECO:0007669"/>
    <property type="project" value="TreeGrafter"/>
</dbReference>
<evidence type="ECO:0000256" key="5">
    <source>
        <dbReference type="ARBA" id="ARBA00025466"/>
    </source>
</evidence>
<organism evidence="7 8">
    <name type="scientific">Popillia japonica</name>
    <name type="common">Japanese beetle</name>
    <dbReference type="NCBI Taxonomy" id="7064"/>
    <lineage>
        <taxon>Eukaryota</taxon>
        <taxon>Metazoa</taxon>
        <taxon>Ecdysozoa</taxon>
        <taxon>Arthropoda</taxon>
        <taxon>Hexapoda</taxon>
        <taxon>Insecta</taxon>
        <taxon>Pterygota</taxon>
        <taxon>Neoptera</taxon>
        <taxon>Endopterygota</taxon>
        <taxon>Coleoptera</taxon>
        <taxon>Polyphaga</taxon>
        <taxon>Scarabaeiformia</taxon>
        <taxon>Scarabaeidae</taxon>
        <taxon>Rutelinae</taxon>
        <taxon>Popillia</taxon>
    </lineage>
</organism>
<dbReference type="Proteomes" id="UP001458880">
    <property type="component" value="Unassembled WGS sequence"/>
</dbReference>
<dbReference type="GO" id="GO:0003677">
    <property type="term" value="F:DNA binding"/>
    <property type="evidence" value="ECO:0007669"/>
    <property type="project" value="UniProtKB-KW"/>
</dbReference>
<dbReference type="InterPro" id="IPR028002">
    <property type="entry name" value="Myb_DNA-bind_5"/>
</dbReference>
<evidence type="ECO:0000256" key="1">
    <source>
        <dbReference type="ARBA" id="ARBA00011764"/>
    </source>
</evidence>
<comment type="caution">
    <text evidence="7">The sequence shown here is derived from an EMBL/GenBank/DDBJ whole genome shotgun (WGS) entry which is preliminary data.</text>
</comment>
<name>A0AAW1L6N0_POPJA</name>
<dbReference type="AlphaFoldDB" id="A0AAW1L6N0"/>
<keyword evidence="3" id="KW-0805">Transcription regulation</keyword>
<comment type="subunit">
    <text evidence="1">Self-associates forming complexes of several hundred monomers.</text>
</comment>
<evidence type="ECO:0000259" key="6">
    <source>
        <dbReference type="SMART" id="SM00717"/>
    </source>
</evidence>
<dbReference type="PANTHER" id="PTHR23098:SF16">
    <property type="entry name" value="REGULATORY PROTEIN ZESTE"/>
    <property type="match status" value="1"/>
</dbReference>
<dbReference type="SMART" id="SM00717">
    <property type="entry name" value="SANT"/>
    <property type="match status" value="1"/>
</dbReference>
<proteinExistence type="predicted"/>
<dbReference type="EMBL" id="JASPKY010000162">
    <property type="protein sequence ID" value="KAK9729211.1"/>
    <property type="molecule type" value="Genomic_DNA"/>
</dbReference>
<gene>
    <name evidence="7" type="ORF">QE152_g16034</name>
</gene>
<keyword evidence="4" id="KW-0804">Transcription</keyword>